<reference evidence="1" key="1">
    <citation type="journal article" date="2019" name="Environ. Microbiol.">
        <title>Fungal ecological strategies reflected in gene transcription - a case study of two litter decomposers.</title>
        <authorList>
            <person name="Barbi F."/>
            <person name="Kohler A."/>
            <person name="Barry K."/>
            <person name="Baskaran P."/>
            <person name="Daum C."/>
            <person name="Fauchery L."/>
            <person name="Ihrmark K."/>
            <person name="Kuo A."/>
            <person name="LaButti K."/>
            <person name="Lipzen A."/>
            <person name="Morin E."/>
            <person name="Grigoriev I.V."/>
            <person name="Henrissat B."/>
            <person name="Lindahl B."/>
            <person name="Martin F."/>
        </authorList>
    </citation>
    <scope>NUCLEOTIDE SEQUENCE</scope>
    <source>
        <strain evidence="1">JB14</strain>
    </source>
</reference>
<dbReference type="Proteomes" id="UP000799118">
    <property type="component" value="Unassembled WGS sequence"/>
</dbReference>
<dbReference type="OrthoDB" id="3341102at2759"/>
<organism evidence="1 2">
    <name type="scientific">Gymnopus androsaceus JB14</name>
    <dbReference type="NCBI Taxonomy" id="1447944"/>
    <lineage>
        <taxon>Eukaryota</taxon>
        <taxon>Fungi</taxon>
        <taxon>Dikarya</taxon>
        <taxon>Basidiomycota</taxon>
        <taxon>Agaricomycotina</taxon>
        <taxon>Agaricomycetes</taxon>
        <taxon>Agaricomycetidae</taxon>
        <taxon>Agaricales</taxon>
        <taxon>Marasmiineae</taxon>
        <taxon>Omphalotaceae</taxon>
        <taxon>Gymnopus</taxon>
    </lineage>
</organism>
<evidence type="ECO:0008006" key="3">
    <source>
        <dbReference type="Google" id="ProtNLM"/>
    </source>
</evidence>
<feature type="non-terminal residue" evidence="1">
    <location>
        <position position="206"/>
    </location>
</feature>
<feature type="non-terminal residue" evidence="1">
    <location>
        <position position="1"/>
    </location>
</feature>
<accession>A0A6A4H2G1</accession>
<proteinExistence type="predicted"/>
<protein>
    <recommendedName>
        <fullName evidence="3">DDE-1 domain-containing protein</fullName>
    </recommendedName>
</protein>
<gene>
    <name evidence="1" type="ORF">BT96DRAFT_739010</name>
</gene>
<evidence type="ECO:0000313" key="2">
    <source>
        <dbReference type="Proteomes" id="UP000799118"/>
    </source>
</evidence>
<dbReference type="EMBL" id="ML769621">
    <property type="protein sequence ID" value="KAE9391525.1"/>
    <property type="molecule type" value="Genomic_DNA"/>
</dbReference>
<name>A0A6A4H2G1_9AGAR</name>
<evidence type="ECO:0000313" key="1">
    <source>
        <dbReference type="EMBL" id="KAE9391525.1"/>
    </source>
</evidence>
<sequence>LDWSFRTTTRAAQKLPENVEEILTEAALREAHLIRKYDIPAALRVNTDQTQTVYQQGTNTTWNKKGDRQVPAVGIDEKRAFTLVPSISASGELLPFQAIYHGATPASCPDRKSPFYTEAEQLGFRLEPSKSDTYWSTMAMMKSLVDDVIAPYFECKKNELGIEDPDNQYSIWKIDCWSVHKSKEFLSWMRTTHPKILVIFVPGNCT</sequence>
<keyword evidence="2" id="KW-1185">Reference proteome</keyword>
<dbReference type="AlphaFoldDB" id="A0A6A4H2G1"/>